<organism evidence="4 5">
    <name type="scientific">Panicum virgatum</name>
    <name type="common">Blackwell switchgrass</name>
    <dbReference type="NCBI Taxonomy" id="38727"/>
    <lineage>
        <taxon>Eukaryota</taxon>
        <taxon>Viridiplantae</taxon>
        <taxon>Streptophyta</taxon>
        <taxon>Embryophyta</taxon>
        <taxon>Tracheophyta</taxon>
        <taxon>Spermatophyta</taxon>
        <taxon>Magnoliopsida</taxon>
        <taxon>Liliopsida</taxon>
        <taxon>Poales</taxon>
        <taxon>Poaceae</taxon>
        <taxon>PACMAD clade</taxon>
        <taxon>Panicoideae</taxon>
        <taxon>Panicodae</taxon>
        <taxon>Paniceae</taxon>
        <taxon>Panicinae</taxon>
        <taxon>Panicum</taxon>
        <taxon>Panicum sect. Hiantes</taxon>
    </lineage>
</organism>
<dbReference type="Pfam" id="PF23635">
    <property type="entry name" value="Beta-prop_AT5G49610-like"/>
    <property type="match status" value="1"/>
</dbReference>
<evidence type="ECO:0000313" key="5">
    <source>
        <dbReference type="Proteomes" id="UP000823388"/>
    </source>
</evidence>
<evidence type="ECO:0000256" key="1">
    <source>
        <dbReference type="SAM" id="MobiDB-lite"/>
    </source>
</evidence>
<dbReference type="PANTHER" id="PTHR32133:SF271">
    <property type="entry name" value="F-BOX DOMAIN-CONTAINING PROTEIN"/>
    <property type="match status" value="1"/>
</dbReference>
<dbReference type="InterPro" id="IPR056594">
    <property type="entry name" value="AT5G49610-like_b-prop"/>
</dbReference>
<dbReference type="EMBL" id="CM029053">
    <property type="protein sequence ID" value="KAG2549892.1"/>
    <property type="molecule type" value="Genomic_DNA"/>
</dbReference>
<feature type="region of interest" description="Disordered" evidence="1">
    <location>
        <begin position="1"/>
        <end position="75"/>
    </location>
</feature>
<dbReference type="Pfam" id="PF00646">
    <property type="entry name" value="F-box"/>
    <property type="match status" value="1"/>
</dbReference>
<dbReference type="InterPro" id="IPR001810">
    <property type="entry name" value="F-box_dom"/>
</dbReference>
<gene>
    <name evidence="4" type="ORF">PVAP13_9KG273513</name>
</gene>
<sequence>MARPRASWSASERRRHAAVVGGAEAPHERTTVSGRAGEPKGRGGGVLRLDRQAEAGGASERERSASGADTPGSAMAAAVGGVEAPHAHTTVNGRAASGGRALECWEGGRSQRGEADLRVLHCRTGERGETEVEDDQPTALMGRDLGRSGRGGAVERWTSASGSGRPPPVLDPDFDRGERGRRRGRGSGRPMPVEPFSGGAAAGQSSAAGRQSQRGGTSTMVWRPRRPQSPAQSGSAEGDAVAGATSAAVPAALDNEDILGEILLRLPARPSSLPRAGAVCKHWRRLVTDPGFLRRFRAHHRKAPLLGFFSHNRGKVGFTSVLDPPDRIPAAGDFSLRLPRGSRVYDCRHSRILVVTGKPFGFLVWDPVSGDQCRVPLPSASGDNKYMIDGTVICAGGGQGHVHGACHSCPFLVVFLGRCGDEIMVWVYSSETSTWGDAISIMWLSPFDPDDFACCNTLIGNSIYWLFNESSMAILEFDLDRQCLAKVEVPLEVIDLDNSVRDECQFLIMPAEGGELGFLILEGFNARIWKRKVKCDGNTGWVLRNTIKLHLPLKRAHRYPSKIVGFAEDYNVLFIATGGVVVFMVHLESAQFKKLPQKLGYRTCYPFTSFCTAGFDKLSYLSSIGPAPVLSSVPPAMREDDLLSHIEVVKHQELNLIVEDHEVDRWDPMILEASMPPVPLLSMPEAKGRGL</sequence>
<feature type="region of interest" description="Disordered" evidence="1">
    <location>
        <begin position="127"/>
        <end position="242"/>
    </location>
</feature>
<accession>A0A8T0NPC6</accession>
<feature type="domain" description="F-box protein AT5G49610-like beta-propeller" evidence="3">
    <location>
        <begin position="343"/>
        <end position="594"/>
    </location>
</feature>
<proteinExistence type="predicted"/>
<keyword evidence="5" id="KW-1185">Reference proteome</keyword>
<comment type="caution">
    <text evidence="4">The sequence shown here is derived from an EMBL/GenBank/DDBJ whole genome shotgun (WGS) entry which is preliminary data.</text>
</comment>
<protein>
    <recommendedName>
        <fullName evidence="6">F-box domain-containing protein</fullName>
    </recommendedName>
</protein>
<dbReference type="PANTHER" id="PTHR32133">
    <property type="entry name" value="OS07G0120400 PROTEIN"/>
    <property type="match status" value="1"/>
</dbReference>
<evidence type="ECO:0000313" key="4">
    <source>
        <dbReference type="EMBL" id="KAG2549892.1"/>
    </source>
</evidence>
<dbReference type="InterPro" id="IPR036047">
    <property type="entry name" value="F-box-like_dom_sf"/>
</dbReference>
<evidence type="ECO:0000259" key="2">
    <source>
        <dbReference type="Pfam" id="PF00646"/>
    </source>
</evidence>
<feature type="compositionally biased region" description="Low complexity" evidence="1">
    <location>
        <begin position="197"/>
        <end position="216"/>
    </location>
</feature>
<evidence type="ECO:0000259" key="3">
    <source>
        <dbReference type="Pfam" id="PF23635"/>
    </source>
</evidence>
<feature type="compositionally biased region" description="Basic and acidic residues" evidence="1">
    <location>
        <begin position="48"/>
        <end position="64"/>
    </location>
</feature>
<dbReference type="AlphaFoldDB" id="A0A8T0NPC6"/>
<feature type="domain" description="F-box" evidence="2">
    <location>
        <begin position="256"/>
        <end position="294"/>
    </location>
</feature>
<dbReference type="Gene3D" id="1.20.1280.50">
    <property type="match status" value="1"/>
</dbReference>
<evidence type="ECO:0008006" key="6">
    <source>
        <dbReference type="Google" id="ProtNLM"/>
    </source>
</evidence>
<name>A0A8T0NPC6_PANVG</name>
<dbReference type="Proteomes" id="UP000823388">
    <property type="component" value="Chromosome 9K"/>
</dbReference>
<dbReference type="SUPFAM" id="SSF81383">
    <property type="entry name" value="F-box domain"/>
    <property type="match status" value="1"/>
</dbReference>
<reference evidence="4" key="1">
    <citation type="submission" date="2020-05" db="EMBL/GenBank/DDBJ databases">
        <title>WGS assembly of Panicum virgatum.</title>
        <authorList>
            <person name="Lovell J.T."/>
            <person name="Jenkins J."/>
            <person name="Shu S."/>
            <person name="Juenger T.E."/>
            <person name="Schmutz J."/>
        </authorList>
    </citation>
    <scope>NUCLEOTIDE SEQUENCE</scope>
    <source>
        <strain evidence="4">AP13</strain>
    </source>
</reference>